<dbReference type="CDD" id="cd07012">
    <property type="entry name" value="PBP2_Bug_TTT"/>
    <property type="match status" value="1"/>
</dbReference>
<evidence type="ECO:0000313" key="3">
    <source>
        <dbReference type="EMBL" id="POR52363.1"/>
    </source>
</evidence>
<dbReference type="Gene3D" id="3.40.190.10">
    <property type="entry name" value="Periplasmic binding protein-like II"/>
    <property type="match status" value="1"/>
</dbReference>
<protein>
    <submittedName>
        <fullName evidence="3">Putative tricarboxylic transport membrane protein</fullName>
    </submittedName>
</protein>
<dbReference type="OrthoDB" id="9780943at2"/>
<evidence type="ECO:0000313" key="4">
    <source>
        <dbReference type="Proteomes" id="UP000236919"/>
    </source>
</evidence>
<feature type="signal peptide" evidence="2">
    <location>
        <begin position="1"/>
        <end position="25"/>
    </location>
</feature>
<gene>
    <name evidence="3" type="ORF">CYD53_10527</name>
</gene>
<evidence type="ECO:0000256" key="2">
    <source>
        <dbReference type="SAM" id="SignalP"/>
    </source>
</evidence>
<comment type="caution">
    <text evidence="3">The sequence shown here is derived from an EMBL/GenBank/DDBJ whole genome shotgun (WGS) entry which is preliminary data.</text>
</comment>
<dbReference type="SUPFAM" id="SSF53850">
    <property type="entry name" value="Periplasmic binding protein-like II"/>
    <property type="match status" value="1"/>
</dbReference>
<accession>A0A2S4MC97</accession>
<dbReference type="Pfam" id="PF03401">
    <property type="entry name" value="TctC"/>
    <property type="match status" value="1"/>
</dbReference>
<feature type="chain" id="PRO_5015753869" evidence="2">
    <location>
        <begin position="26"/>
        <end position="321"/>
    </location>
</feature>
<name>A0A2S4MC97_9HYPH</name>
<evidence type="ECO:0000256" key="1">
    <source>
        <dbReference type="ARBA" id="ARBA00006987"/>
    </source>
</evidence>
<reference evidence="3 4" key="1">
    <citation type="submission" date="2018-01" db="EMBL/GenBank/DDBJ databases">
        <title>Genomic Encyclopedia of Type Strains, Phase III (KMG-III): the genomes of soil and plant-associated and newly described type strains.</title>
        <authorList>
            <person name="Whitman W."/>
        </authorList>
    </citation>
    <scope>NUCLEOTIDE SEQUENCE [LARGE SCALE GENOMIC DNA]</scope>
    <source>
        <strain evidence="3 4">1131</strain>
    </source>
</reference>
<dbReference type="PANTHER" id="PTHR42928">
    <property type="entry name" value="TRICARBOXYLATE-BINDING PROTEIN"/>
    <property type="match status" value="1"/>
</dbReference>
<sequence length="321" mass="32934">MLRSILKRGAVTAVALAGLSTAAFAQLELKIMAPAAPGGGWDGTARSMQQALTASGIAKSVQVTNVNGAGGTIGLAQFVNSAKGDGSQLMVNGFVMVGAILLNKSPVNLSQITPIARITAEAEVIVVPTDSPIKNAKDLADRVKADPAKVTWAGGSAGGVDHIMAALFAGAVGADATKVNYIPFSGGGEALAAMLGGRVTAGISGYGEFEGQIKAGKLRVIGVSSGARLPNAPDAPTLKEGGVNLEVLNWRSVMAPAGITPEQRKVLSDAIEKMVKTKEWAEILKARGWDDAYLGGAAFETFLKDEDARVTKVLKDVGLVK</sequence>
<dbReference type="PANTHER" id="PTHR42928:SF3">
    <property type="entry name" value="UPF0065 PROTEIN YFLP"/>
    <property type="match status" value="1"/>
</dbReference>
<dbReference type="Proteomes" id="UP000236919">
    <property type="component" value="Unassembled WGS sequence"/>
</dbReference>
<dbReference type="RefSeq" id="WP_103717994.1">
    <property type="nucleotide sequence ID" value="NZ_PQFZ01000005.1"/>
</dbReference>
<dbReference type="AlphaFoldDB" id="A0A2S4MC97"/>
<proteinExistence type="inferred from homology"/>
<keyword evidence="4" id="KW-1185">Reference proteome</keyword>
<comment type="similarity">
    <text evidence="1">Belongs to the UPF0065 (bug) family.</text>
</comment>
<dbReference type="Gene3D" id="3.40.190.150">
    <property type="entry name" value="Bordetella uptake gene, domain 1"/>
    <property type="match status" value="1"/>
</dbReference>
<dbReference type="EMBL" id="PQFZ01000005">
    <property type="protein sequence ID" value="POR52363.1"/>
    <property type="molecule type" value="Genomic_DNA"/>
</dbReference>
<organism evidence="3 4">
    <name type="scientific">Bosea psychrotolerans</name>
    <dbReference type="NCBI Taxonomy" id="1871628"/>
    <lineage>
        <taxon>Bacteria</taxon>
        <taxon>Pseudomonadati</taxon>
        <taxon>Pseudomonadota</taxon>
        <taxon>Alphaproteobacteria</taxon>
        <taxon>Hyphomicrobiales</taxon>
        <taxon>Boseaceae</taxon>
        <taxon>Bosea</taxon>
    </lineage>
</organism>
<dbReference type="InterPro" id="IPR042100">
    <property type="entry name" value="Bug_dom1"/>
</dbReference>
<keyword evidence="2" id="KW-0732">Signal</keyword>
<dbReference type="InterPro" id="IPR005064">
    <property type="entry name" value="BUG"/>
</dbReference>
<dbReference type="PIRSF" id="PIRSF017082">
    <property type="entry name" value="YflP"/>
    <property type="match status" value="1"/>
</dbReference>